<gene>
    <name evidence="4" type="primary">hefB</name>
    <name evidence="4" type="ORF">BN3087_180028</name>
</gene>
<dbReference type="NCBIfam" id="TIGR01730">
    <property type="entry name" value="RND_mfp"/>
    <property type="match status" value="1"/>
</dbReference>
<dbReference type="GO" id="GO:0015562">
    <property type="term" value="F:efflux transmembrane transporter activity"/>
    <property type="evidence" value="ECO:0007669"/>
    <property type="project" value="TreeGrafter"/>
</dbReference>
<dbReference type="PANTHER" id="PTHR30469">
    <property type="entry name" value="MULTIDRUG RESISTANCE PROTEIN MDTA"/>
    <property type="match status" value="1"/>
</dbReference>
<dbReference type="InterPro" id="IPR006143">
    <property type="entry name" value="RND_pump_MFP"/>
</dbReference>
<dbReference type="PANTHER" id="PTHR30469:SF15">
    <property type="entry name" value="HLYD FAMILY OF SECRETION PROTEINS"/>
    <property type="match status" value="1"/>
</dbReference>
<dbReference type="Gene3D" id="1.10.287.470">
    <property type="entry name" value="Helix hairpin bin"/>
    <property type="match status" value="1"/>
</dbReference>
<dbReference type="Gene3D" id="2.40.50.100">
    <property type="match status" value="1"/>
</dbReference>
<feature type="chain" id="PRO_5006629961" evidence="2">
    <location>
        <begin position="21"/>
        <end position="235"/>
    </location>
</feature>
<evidence type="ECO:0000256" key="1">
    <source>
        <dbReference type="ARBA" id="ARBA00009477"/>
    </source>
</evidence>
<evidence type="ECO:0000313" key="4">
    <source>
        <dbReference type="EMBL" id="CUV65125.1"/>
    </source>
</evidence>
<proteinExistence type="inferred from homology"/>
<dbReference type="GO" id="GO:1990281">
    <property type="term" value="C:efflux pump complex"/>
    <property type="evidence" value="ECO:0007669"/>
    <property type="project" value="TreeGrafter"/>
</dbReference>
<sequence>MKKILLISALMLNISFGANVFSTFEIKAQKSTKLAFSSSGIVKKVYVDVGSKVKKGQILASLQNEDLVALANTARAQANYASLEYKRYNEVKEYINKNQLDSYRLKKENAMTQLRYSESVLNKTILRAPFDGVITSKSIEEGDVVTSQGATTNAFSMQSVGPMKLVIKFDARYFGIVKVGQPFFFQISGKGTKFKTLISKVYPSVDEKTQMAMAEAKISNFPSGLFGAGTIVTGK</sequence>
<reference evidence="4" key="1">
    <citation type="submission" date="2015-11" db="EMBL/GenBank/DDBJ databases">
        <authorList>
            <person name="Zhang Y."/>
            <person name="Guo Z."/>
        </authorList>
    </citation>
    <scope>NUCLEOTIDE SEQUENCE</scope>
    <source>
        <strain evidence="4">BN30871</strain>
    </source>
</reference>
<comment type="similarity">
    <text evidence="1">Belongs to the membrane fusion protein (MFP) (TC 8.A.1) family.</text>
</comment>
<evidence type="ECO:0000256" key="2">
    <source>
        <dbReference type="SAM" id="SignalP"/>
    </source>
</evidence>
<name>A0A0S4XMF2_9BACT</name>
<dbReference type="Pfam" id="PF25973">
    <property type="entry name" value="BSH_CzcB"/>
    <property type="match status" value="1"/>
</dbReference>
<organism evidence="4">
    <name type="scientific">Sulfurovum sp. enrichment culture clone C5</name>
    <dbReference type="NCBI Taxonomy" id="497650"/>
    <lineage>
        <taxon>Bacteria</taxon>
        <taxon>Pseudomonadati</taxon>
        <taxon>Campylobacterota</taxon>
        <taxon>Epsilonproteobacteria</taxon>
        <taxon>Campylobacterales</taxon>
        <taxon>Sulfurovaceae</taxon>
        <taxon>Sulfurovum</taxon>
        <taxon>environmental samples</taxon>
    </lineage>
</organism>
<dbReference type="InterPro" id="IPR058647">
    <property type="entry name" value="BSH_CzcB-like"/>
</dbReference>
<dbReference type="AlphaFoldDB" id="A0A0S4XMF2"/>
<accession>A0A0S4XMF2</accession>
<keyword evidence="2" id="KW-0732">Signal</keyword>
<evidence type="ECO:0000259" key="3">
    <source>
        <dbReference type="Pfam" id="PF25973"/>
    </source>
</evidence>
<feature type="domain" description="CzcB-like barrel-sandwich hybrid" evidence="3">
    <location>
        <begin position="38"/>
        <end position="148"/>
    </location>
</feature>
<feature type="signal peptide" evidence="2">
    <location>
        <begin position="1"/>
        <end position="20"/>
    </location>
</feature>
<protein>
    <submittedName>
        <fullName evidence="4">Membrane fusion protein of the hefABC efflux system</fullName>
    </submittedName>
</protein>
<dbReference type="EMBL" id="FAXN01000016">
    <property type="protein sequence ID" value="CUV65125.1"/>
    <property type="molecule type" value="Genomic_DNA"/>
</dbReference>
<dbReference type="Gene3D" id="2.40.30.170">
    <property type="match status" value="1"/>
</dbReference>
<dbReference type="SUPFAM" id="SSF111369">
    <property type="entry name" value="HlyD-like secretion proteins"/>
    <property type="match status" value="1"/>
</dbReference>